<keyword evidence="3" id="KW-1185">Reference proteome</keyword>
<gene>
    <name evidence="2" type="ORF">A6X21_16795</name>
</gene>
<keyword evidence="1" id="KW-0812">Transmembrane</keyword>
<evidence type="ECO:0000313" key="3">
    <source>
        <dbReference type="Proteomes" id="UP000094828"/>
    </source>
</evidence>
<evidence type="ECO:0000313" key="2">
    <source>
        <dbReference type="EMBL" id="ODA35471.1"/>
    </source>
</evidence>
<evidence type="ECO:0000256" key="1">
    <source>
        <dbReference type="SAM" id="Phobius"/>
    </source>
</evidence>
<comment type="caution">
    <text evidence="2">The sequence shown here is derived from an EMBL/GenBank/DDBJ whole genome shotgun (WGS) entry which is preliminary data.</text>
</comment>
<protein>
    <submittedName>
        <fullName evidence="2">Uncharacterized protein</fullName>
    </submittedName>
</protein>
<keyword evidence="1" id="KW-0472">Membrane</keyword>
<name>A0A1C3EQE9_9PLAN</name>
<keyword evidence="1" id="KW-1133">Transmembrane helix</keyword>
<dbReference type="RefSeq" id="WP_068845960.1">
    <property type="nucleotide sequence ID" value="NZ_LYDR01000033.1"/>
</dbReference>
<dbReference type="EMBL" id="LYDR01000033">
    <property type="protein sequence ID" value="ODA35471.1"/>
    <property type="molecule type" value="Genomic_DNA"/>
</dbReference>
<sequence>MSDDGANDDASRPLSDAEAFELIDAHLDRHPLTDEQSDALTAWIKADPEHADRAFYRIFLHSYLRTRLQAGLPATSDLSIVPHKARYQEPTVNSVHVTVNSGIGREDLDLTFAGEPEFDDRSRSVIRRWSYQLWVIPVLLLLAGCISLMVVFSYWSPVDSGQIYAEESFDYERTPWSRGTNGSIDWPTSGGMNGLNGGSGWLEPWKENDSKVAMIADYSDADFPWEPKDMRKFGPLGYTDASGLVLKSTGKQMRTATRPRSVTTRKIDIEKFPTEMRDGDSIGADGTVIWISFLAQSSISTAENNRYSYLLLGSKEVAGLRIGKLGAAPSGNWTAVALQTEAEVNLKTSSVPSGEMVFLVTRIIFRPGTEEAVVWINPQLGEEPQVTDAALRLQIPDFRFDGISIRANHSTDFDEIRVGSSFRAVAPVVSGIKALP</sequence>
<organism evidence="2 3">
    <name type="scientific">Planctopirus hydrillae</name>
    <dbReference type="NCBI Taxonomy" id="1841610"/>
    <lineage>
        <taxon>Bacteria</taxon>
        <taxon>Pseudomonadati</taxon>
        <taxon>Planctomycetota</taxon>
        <taxon>Planctomycetia</taxon>
        <taxon>Planctomycetales</taxon>
        <taxon>Planctomycetaceae</taxon>
        <taxon>Planctopirus</taxon>
    </lineage>
</organism>
<accession>A0A1C3EQE9</accession>
<feature type="transmembrane region" description="Helical" evidence="1">
    <location>
        <begin position="131"/>
        <end position="155"/>
    </location>
</feature>
<proteinExistence type="predicted"/>
<dbReference type="Proteomes" id="UP000094828">
    <property type="component" value="Unassembled WGS sequence"/>
</dbReference>
<reference evidence="2 3" key="1">
    <citation type="submission" date="2016-05" db="EMBL/GenBank/DDBJ databases">
        <title>Genomic and physiological characterization of Planctopirus sp. isolated from fresh water lake.</title>
        <authorList>
            <person name="Subhash Y."/>
            <person name="Ramana C."/>
        </authorList>
    </citation>
    <scope>NUCLEOTIDE SEQUENCE [LARGE SCALE GENOMIC DNA]</scope>
    <source>
        <strain evidence="2 3">JC280</strain>
    </source>
</reference>
<dbReference type="OrthoDB" id="233178at2"/>
<dbReference type="AlphaFoldDB" id="A0A1C3EQE9"/>